<name>A0ABP8DJV7_9ACTN</name>
<dbReference type="InterPro" id="IPR052704">
    <property type="entry name" value="ECF_Sigma-70_Domain"/>
</dbReference>
<evidence type="ECO:0000256" key="3">
    <source>
        <dbReference type="ARBA" id="ARBA00023015"/>
    </source>
</evidence>
<dbReference type="PANTHER" id="PTHR30173:SF43">
    <property type="entry name" value="ECF RNA POLYMERASE SIGMA FACTOR SIGI-RELATED"/>
    <property type="match status" value="1"/>
</dbReference>
<keyword evidence="3" id="KW-0805">Transcription regulation</keyword>
<evidence type="ECO:0000313" key="9">
    <source>
        <dbReference type="Proteomes" id="UP001500620"/>
    </source>
</evidence>
<accession>A0ABP8DJV7</accession>
<dbReference type="SUPFAM" id="SSF54427">
    <property type="entry name" value="NTF2-like"/>
    <property type="match status" value="1"/>
</dbReference>
<dbReference type="Gene3D" id="1.10.1740.10">
    <property type="match status" value="1"/>
</dbReference>
<evidence type="ECO:0000256" key="4">
    <source>
        <dbReference type="ARBA" id="ARBA00023082"/>
    </source>
</evidence>
<dbReference type="NCBIfam" id="TIGR02937">
    <property type="entry name" value="sigma70-ECF"/>
    <property type="match status" value="1"/>
</dbReference>
<dbReference type="SUPFAM" id="SSF88946">
    <property type="entry name" value="Sigma2 domain of RNA polymerase sigma factors"/>
    <property type="match status" value="1"/>
</dbReference>
<dbReference type="SUPFAM" id="SSF88659">
    <property type="entry name" value="Sigma3 and sigma4 domains of RNA polymerase sigma factors"/>
    <property type="match status" value="1"/>
</dbReference>
<evidence type="ECO:0000313" key="8">
    <source>
        <dbReference type="EMBL" id="GAA4257838.1"/>
    </source>
</evidence>
<evidence type="ECO:0000256" key="1">
    <source>
        <dbReference type="ARBA" id="ARBA00010641"/>
    </source>
</evidence>
<organism evidence="8 9">
    <name type="scientific">Dactylosporangium darangshiense</name>
    <dbReference type="NCBI Taxonomy" id="579108"/>
    <lineage>
        <taxon>Bacteria</taxon>
        <taxon>Bacillati</taxon>
        <taxon>Actinomycetota</taxon>
        <taxon>Actinomycetes</taxon>
        <taxon>Micromonosporales</taxon>
        <taxon>Micromonosporaceae</taxon>
        <taxon>Dactylosporangium</taxon>
    </lineage>
</organism>
<feature type="domain" description="RNA polymerase sigma factor 70 region 4 type 2" evidence="7">
    <location>
        <begin position="112"/>
        <end position="158"/>
    </location>
</feature>
<dbReference type="InterPro" id="IPR014284">
    <property type="entry name" value="RNA_pol_sigma-70_dom"/>
</dbReference>
<dbReference type="InterPro" id="IPR007627">
    <property type="entry name" value="RNA_pol_sigma70_r2"/>
</dbReference>
<proteinExistence type="inferred from homology"/>
<dbReference type="InterPro" id="IPR013249">
    <property type="entry name" value="RNA_pol_sigma70_r4_t2"/>
</dbReference>
<sequence>MCEHDDELARRFEGHRAHLRAVAYRLLGSPDEADDAVQETWLRLARSDASEVRNLGGWLTTVVGRICLDMLRARRTRREDELGELEPRGGDDGDPELDVLLAESVGAALDIVLDALSPAERLAFVLHDVFGVPFDEIATIVGRSPAATKMLASRARRRVRASDVPDNQAPQHNEVVAAFLAAARAGDFDGLLELLAPGVALRPDAVTLGTGVFAAEAGAPRVARAFTGRARGVTPARIDGLAGWAWAPGGDVKGAFLFTVVDGRIAAIDIVGDPGALARLRIELAPL</sequence>
<protein>
    <submittedName>
        <fullName evidence="8">Sigma-70 family RNA polymerase sigma factor</fullName>
    </submittedName>
</protein>
<dbReference type="InterPro" id="IPR013325">
    <property type="entry name" value="RNA_pol_sigma_r2"/>
</dbReference>
<dbReference type="Gene3D" id="3.10.450.50">
    <property type="match status" value="1"/>
</dbReference>
<dbReference type="Pfam" id="PF04542">
    <property type="entry name" value="Sigma70_r2"/>
    <property type="match status" value="1"/>
</dbReference>
<keyword evidence="4" id="KW-0731">Sigma factor</keyword>
<comment type="similarity">
    <text evidence="1">Belongs to the sigma-70 factor family. ECF subfamily.</text>
</comment>
<dbReference type="Proteomes" id="UP001500620">
    <property type="component" value="Unassembled WGS sequence"/>
</dbReference>
<dbReference type="InterPro" id="IPR013324">
    <property type="entry name" value="RNA_pol_sigma_r3/r4-like"/>
</dbReference>
<gene>
    <name evidence="8" type="ORF">GCM10022255_076180</name>
</gene>
<dbReference type="RefSeq" id="WP_345134807.1">
    <property type="nucleotide sequence ID" value="NZ_BAABAT010000029.1"/>
</dbReference>
<evidence type="ECO:0000259" key="6">
    <source>
        <dbReference type="Pfam" id="PF04542"/>
    </source>
</evidence>
<keyword evidence="5" id="KW-0804">Transcription</keyword>
<evidence type="ECO:0000256" key="5">
    <source>
        <dbReference type="ARBA" id="ARBA00023163"/>
    </source>
</evidence>
<comment type="subunit">
    <text evidence="2">Interacts transiently with the RNA polymerase catalytic core formed by RpoA, RpoB, RpoC and RpoZ (2 alpha, 1 beta, 1 beta' and 1 omega subunit) to form the RNA polymerase holoenzyme that can initiate transcription.</text>
</comment>
<keyword evidence="9" id="KW-1185">Reference proteome</keyword>
<dbReference type="Gene3D" id="1.10.10.10">
    <property type="entry name" value="Winged helix-like DNA-binding domain superfamily/Winged helix DNA-binding domain"/>
    <property type="match status" value="1"/>
</dbReference>
<comment type="caution">
    <text evidence="8">The sequence shown here is derived from an EMBL/GenBank/DDBJ whole genome shotgun (WGS) entry which is preliminary data.</text>
</comment>
<dbReference type="EMBL" id="BAABAT010000029">
    <property type="protein sequence ID" value="GAA4257838.1"/>
    <property type="molecule type" value="Genomic_DNA"/>
</dbReference>
<evidence type="ECO:0000259" key="7">
    <source>
        <dbReference type="Pfam" id="PF08281"/>
    </source>
</evidence>
<dbReference type="Pfam" id="PF08281">
    <property type="entry name" value="Sigma70_r4_2"/>
    <property type="match status" value="1"/>
</dbReference>
<feature type="domain" description="RNA polymerase sigma-70 region 2" evidence="6">
    <location>
        <begin position="12"/>
        <end position="75"/>
    </location>
</feature>
<reference evidence="9" key="1">
    <citation type="journal article" date="2019" name="Int. J. Syst. Evol. Microbiol.">
        <title>The Global Catalogue of Microorganisms (GCM) 10K type strain sequencing project: providing services to taxonomists for standard genome sequencing and annotation.</title>
        <authorList>
            <consortium name="The Broad Institute Genomics Platform"/>
            <consortium name="The Broad Institute Genome Sequencing Center for Infectious Disease"/>
            <person name="Wu L."/>
            <person name="Ma J."/>
        </authorList>
    </citation>
    <scope>NUCLEOTIDE SEQUENCE [LARGE SCALE GENOMIC DNA]</scope>
    <source>
        <strain evidence="9">JCM 17441</strain>
    </source>
</reference>
<dbReference type="InterPro" id="IPR036388">
    <property type="entry name" value="WH-like_DNA-bd_sf"/>
</dbReference>
<evidence type="ECO:0000256" key="2">
    <source>
        <dbReference type="ARBA" id="ARBA00011344"/>
    </source>
</evidence>
<dbReference type="PANTHER" id="PTHR30173">
    <property type="entry name" value="SIGMA 19 FACTOR"/>
    <property type="match status" value="1"/>
</dbReference>
<dbReference type="InterPro" id="IPR032710">
    <property type="entry name" value="NTF2-like_dom_sf"/>
</dbReference>